<dbReference type="InterPro" id="IPR041698">
    <property type="entry name" value="Methyltransf_25"/>
</dbReference>
<sequence length="274" mass="30397">MNTSSDYAEIVAHYENANEEQRLHTSFGQLELVRSQQIIQRYLDPNHKRIADIGGGTGIYALWLAAQGYDVSLLDPVERHVELARESAEQAGLRLASVDRGDARALPYDDASMDVALMMGPLYHLTTPAERVAALREAHRVLAPGGVLIGVGIGRYASLLIEGLVMGFIDEPSYVDIITASIESGIHRNDDNRPYYFTTAVFLLPETLEGEFAEAGFRHDSSLPVEGPCWMAKDFDARWQDQSKRATLLTLLEAVEDKRALLTVSPHFMVIGRK</sequence>
<evidence type="ECO:0000313" key="2">
    <source>
        <dbReference type="EMBL" id="ACY14225.1"/>
    </source>
</evidence>
<gene>
    <name evidence="2" type="ordered locus">Hoch_1675</name>
</gene>
<evidence type="ECO:0000313" key="3">
    <source>
        <dbReference type="Proteomes" id="UP000001880"/>
    </source>
</evidence>
<dbReference type="Pfam" id="PF13649">
    <property type="entry name" value="Methyltransf_25"/>
    <property type="match status" value="1"/>
</dbReference>
<keyword evidence="3" id="KW-1185">Reference proteome</keyword>
<protein>
    <submittedName>
        <fullName evidence="2">Methyltransferase type 11</fullName>
    </submittedName>
</protein>
<dbReference type="GO" id="GO:0008168">
    <property type="term" value="F:methyltransferase activity"/>
    <property type="evidence" value="ECO:0007669"/>
    <property type="project" value="UniProtKB-KW"/>
</dbReference>
<dbReference type="GO" id="GO:0032259">
    <property type="term" value="P:methylation"/>
    <property type="evidence" value="ECO:0007669"/>
    <property type="project" value="UniProtKB-KW"/>
</dbReference>
<dbReference type="KEGG" id="hoh:Hoch_1675"/>
<dbReference type="PANTHER" id="PTHR43591:SF110">
    <property type="entry name" value="RHODANESE DOMAIN-CONTAINING PROTEIN"/>
    <property type="match status" value="1"/>
</dbReference>
<dbReference type="RefSeq" id="WP_012826833.1">
    <property type="nucleotide sequence ID" value="NC_013440.1"/>
</dbReference>
<keyword evidence="2" id="KW-0808">Transferase</keyword>
<accession>D0LWX8</accession>
<dbReference type="Proteomes" id="UP000001880">
    <property type="component" value="Chromosome"/>
</dbReference>
<dbReference type="HOGENOM" id="CLU_061789_2_0_7"/>
<dbReference type="EMBL" id="CP001804">
    <property type="protein sequence ID" value="ACY14225.1"/>
    <property type="molecule type" value="Genomic_DNA"/>
</dbReference>
<dbReference type="AlphaFoldDB" id="D0LWX8"/>
<evidence type="ECO:0000259" key="1">
    <source>
        <dbReference type="Pfam" id="PF13649"/>
    </source>
</evidence>
<dbReference type="PANTHER" id="PTHR43591">
    <property type="entry name" value="METHYLTRANSFERASE"/>
    <property type="match status" value="1"/>
</dbReference>
<dbReference type="eggNOG" id="COG2226">
    <property type="taxonomic scope" value="Bacteria"/>
</dbReference>
<reference evidence="2 3" key="1">
    <citation type="journal article" date="2010" name="Stand. Genomic Sci.">
        <title>Complete genome sequence of Haliangium ochraceum type strain (SMP-2).</title>
        <authorList>
            <consortium name="US DOE Joint Genome Institute (JGI-PGF)"/>
            <person name="Ivanova N."/>
            <person name="Daum C."/>
            <person name="Lang E."/>
            <person name="Abt B."/>
            <person name="Kopitz M."/>
            <person name="Saunders E."/>
            <person name="Lapidus A."/>
            <person name="Lucas S."/>
            <person name="Glavina Del Rio T."/>
            <person name="Nolan M."/>
            <person name="Tice H."/>
            <person name="Copeland A."/>
            <person name="Cheng J.F."/>
            <person name="Chen F."/>
            <person name="Bruce D."/>
            <person name="Goodwin L."/>
            <person name="Pitluck S."/>
            <person name="Mavromatis K."/>
            <person name="Pati A."/>
            <person name="Mikhailova N."/>
            <person name="Chen A."/>
            <person name="Palaniappan K."/>
            <person name="Land M."/>
            <person name="Hauser L."/>
            <person name="Chang Y.J."/>
            <person name="Jeffries C.D."/>
            <person name="Detter J.C."/>
            <person name="Brettin T."/>
            <person name="Rohde M."/>
            <person name="Goker M."/>
            <person name="Bristow J."/>
            <person name="Markowitz V."/>
            <person name="Eisen J.A."/>
            <person name="Hugenholtz P."/>
            <person name="Kyrpides N.C."/>
            <person name="Klenk H.P."/>
        </authorList>
    </citation>
    <scope>NUCLEOTIDE SEQUENCE [LARGE SCALE GENOMIC DNA]</scope>
    <source>
        <strain evidence="3">DSM 14365 / CIP 107738 / JCM 11303 / AJ 13395 / SMP-2</strain>
    </source>
</reference>
<keyword evidence="2" id="KW-0489">Methyltransferase</keyword>
<proteinExistence type="predicted"/>
<dbReference type="SUPFAM" id="SSF53335">
    <property type="entry name" value="S-adenosyl-L-methionine-dependent methyltransferases"/>
    <property type="match status" value="1"/>
</dbReference>
<feature type="domain" description="Methyltransferase" evidence="1">
    <location>
        <begin position="50"/>
        <end position="146"/>
    </location>
</feature>
<dbReference type="Gene3D" id="3.40.50.150">
    <property type="entry name" value="Vaccinia Virus protein VP39"/>
    <property type="match status" value="1"/>
</dbReference>
<name>D0LWX8_HALO1</name>
<dbReference type="CDD" id="cd02440">
    <property type="entry name" value="AdoMet_MTases"/>
    <property type="match status" value="1"/>
</dbReference>
<organism evidence="2 3">
    <name type="scientific">Haliangium ochraceum (strain DSM 14365 / JCM 11303 / SMP-2)</name>
    <dbReference type="NCBI Taxonomy" id="502025"/>
    <lineage>
        <taxon>Bacteria</taxon>
        <taxon>Pseudomonadati</taxon>
        <taxon>Myxococcota</taxon>
        <taxon>Polyangia</taxon>
        <taxon>Haliangiales</taxon>
        <taxon>Kofleriaceae</taxon>
        <taxon>Haliangium</taxon>
    </lineage>
</organism>
<dbReference type="STRING" id="502025.Hoch_1675"/>
<dbReference type="InterPro" id="IPR029063">
    <property type="entry name" value="SAM-dependent_MTases_sf"/>
</dbReference>